<evidence type="ECO:0000313" key="3">
    <source>
        <dbReference type="Proteomes" id="UP000480178"/>
    </source>
</evidence>
<dbReference type="AlphaFoldDB" id="A0A6C0GQU2"/>
<dbReference type="InterPro" id="IPR011990">
    <property type="entry name" value="TPR-like_helical_dom_sf"/>
</dbReference>
<organism evidence="2 3">
    <name type="scientific">Rhodocytophaga rosea</name>
    <dbReference type="NCBI Taxonomy" id="2704465"/>
    <lineage>
        <taxon>Bacteria</taxon>
        <taxon>Pseudomonadati</taxon>
        <taxon>Bacteroidota</taxon>
        <taxon>Cytophagia</taxon>
        <taxon>Cytophagales</taxon>
        <taxon>Rhodocytophagaceae</taxon>
        <taxon>Rhodocytophaga</taxon>
    </lineage>
</organism>
<dbReference type="RefSeq" id="WP_162446407.1">
    <property type="nucleotide sequence ID" value="NZ_CP048222.1"/>
</dbReference>
<dbReference type="InterPro" id="IPR021314">
    <property type="entry name" value="DUF2911"/>
</dbReference>
<dbReference type="EMBL" id="CP048222">
    <property type="protein sequence ID" value="QHT70429.1"/>
    <property type="molecule type" value="Genomic_DNA"/>
</dbReference>
<dbReference type="KEGG" id="rhoz:GXP67_29125"/>
<feature type="chain" id="PRO_5025642943" evidence="1">
    <location>
        <begin position="25"/>
        <end position="383"/>
    </location>
</feature>
<dbReference type="Pfam" id="PF11138">
    <property type="entry name" value="DUF2911"/>
    <property type="match status" value="1"/>
</dbReference>
<proteinExistence type="predicted"/>
<gene>
    <name evidence="2" type="ORF">GXP67_29125</name>
</gene>
<feature type="signal peptide" evidence="1">
    <location>
        <begin position="1"/>
        <end position="24"/>
    </location>
</feature>
<name>A0A6C0GQU2_9BACT</name>
<sequence length="383" mass="42930">MKLFTAFPKLVFLLLTLLTSSLWAQSPLTMPPSGDNQKSVVTQYIGSLVHVTLTYNSPDVTGPGGENRTGKIWGEVVHYGMVNQGFGLEKPAPWRAGSNENTTITFSHDVLLQGQPVKAGTYGLLMMVEKEGPWTLILSRNSTAWGSYFYEEKDDVLRVKVTPEETQFHEWLTYEFIDRRPTHATAALFWENKKVPFKIEVPNMTEIYFANMSKELQSDKGFSWRAWNDAATYALNNNIHLEEALTWAEKAVTPSFVGEENFTTLQTKARLLEKLGRTAESTEVMAKAMAHPTASPLEIHAYGRQLLTTGKKQEALDIFKLNAKRFPKSWPVNVGLARGYSAVGDYQKALKYAKLAANEAPDKLNKDSMQAAVDKLQKGQDIN</sequence>
<dbReference type="Gene3D" id="1.25.40.10">
    <property type="entry name" value="Tetratricopeptide repeat domain"/>
    <property type="match status" value="1"/>
</dbReference>
<keyword evidence="1" id="KW-0732">Signal</keyword>
<evidence type="ECO:0000313" key="2">
    <source>
        <dbReference type="EMBL" id="QHT70429.1"/>
    </source>
</evidence>
<reference evidence="2 3" key="1">
    <citation type="submission" date="2020-01" db="EMBL/GenBank/DDBJ databases">
        <authorList>
            <person name="Kim M.K."/>
        </authorList>
    </citation>
    <scope>NUCLEOTIDE SEQUENCE [LARGE SCALE GENOMIC DNA]</scope>
    <source>
        <strain evidence="2 3">172606-1</strain>
    </source>
</reference>
<dbReference type="Proteomes" id="UP000480178">
    <property type="component" value="Chromosome"/>
</dbReference>
<keyword evidence="3" id="KW-1185">Reference proteome</keyword>
<accession>A0A6C0GQU2</accession>
<dbReference type="SUPFAM" id="SSF81901">
    <property type="entry name" value="HCP-like"/>
    <property type="match status" value="1"/>
</dbReference>
<protein>
    <submittedName>
        <fullName evidence="2">DUF2911 domain-containing protein</fullName>
    </submittedName>
</protein>
<evidence type="ECO:0000256" key="1">
    <source>
        <dbReference type="SAM" id="SignalP"/>
    </source>
</evidence>